<name>A0A2Z6R7V4_9GLOM</name>
<proteinExistence type="predicted"/>
<dbReference type="AlphaFoldDB" id="A0A2Z6R7V4"/>
<protein>
    <submittedName>
        <fullName evidence="1">Uncharacterized protein</fullName>
    </submittedName>
</protein>
<reference evidence="1 2" key="1">
    <citation type="submission" date="2017-11" db="EMBL/GenBank/DDBJ databases">
        <title>The genome of Rhizophagus clarus HR1 reveals common genetic basis of auxotrophy among arbuscular mycorrhizal fungi.</title>
        <authorList>
            <person name="Kobayashi Y."/>
        </authorList>
    </citation>
    <scope>NUCLEOTIDE SEQUENCE [LARGE SCALE GENOMIC DNA]</scope>
    <source>
        <strain evidence="1 2">HR1</strain>
    </source>
</reference>
<dbReference type="Proteomes" id="UP000247702">
    <property type="component" value="Unassembled WGS sequence"/>
</dbReference>
<gene>
    <name evidence="1" type="ORF">RclHR1_22460001</name>
</gene>
<keyword evidence="2" id="KW-1185">Reference proteome</keyword>
<accession>A0A2Z6R7V4</accession>
<dbReference type="EMBL" id="BEXD01001387">
    <property type="protein sequence ID" value="GBB93879.1"/>
    <property type="molecule type" value="Genomic_DNA"/>
</dbReference>
<evidence type="ECO:0000313" key="2">
    <source>
        <dbReference type="Proteomes" id="UP000247702"/>
    </source>
</evidence>
<organism evidence="1 2">
    <name type="scientific">Rhizophagus clarus</name>
    <dbReference type="NCBI Taxonomy" id="94130"/>
    <lineage>
        <taxon>Eukaryota</taxon>
        <taxon>Fungi</taxon>
        <taxon>Fungi incertae sedis</taxon>
        <taxon>Mucoromycota</taxon>
        <taxon>Glomeromycotina</taxon>
        <taxon>Glomeromycetes</taxon>
        <taxon>Glomerales</taxon>
        <taxon>Glomeraceae</taxon>
        <taxon>Rhizophagus</taxon>
    </lineage>
</organism>
<comment type="caution">
    <text evidence="1">The sequence shown here is derived from an EMBL/GenBank/DDBJ whole genome shotgun (WGS) entry which is preliminary data.</text>
</comment>
<sequence>MKIYTISKSRTPFEGPKLQFKVDWIFQRSETPIQSRLDISKTQNSILRSNRHSILKAKLYSKSADGFLEEISKIEF</sequence>
<evidence type="ECO:0000313" key="1">
    <source>
        <dbReference type="EMBL" id="GBB93879.1"/>
    </source>
</evidence>